<name>A0A7J6EAE9_CANSA</name>
<evidence type="ECO:0000313" key="2">
    <source>
        <dbReference type="EMBL" id="KAF4355302.1"/>
    </source>
</evidence>
<evidence type="ECO:0000256" key="1">
    <source>
        <dbReference type="PROSITE-ProRule" id="PRU00023"/>
    </source>
</evidence>
<gene>
    <name evidence="2" type="ORF">F8388_026572</name>
</gene>
<evidence type="ECO:0008006" key="4">
    <source>
        <dbReference type="Google" id="ProtNLM"/>
    </source>
</evidence>
<dbReference type="SMART" id="SM00248">
    <property type="entry name" value="ANK"/>
    <property type="match status" value="4"/>
</dbReference>
<protein>
    <recommendedName>
        <fullName evidence="4">Ankyrin repeat-containing protein</fullName>
    </recommendedName>
</protein>
<dbReference type="AlphaFoldDB" id="A0A7J6EAE9"/>
<dbReference type="InterPro" id="IPR002110">
    <property type="entry name" value="Ankyrin_rpt"/>
</dbReference>
<keyword evidence="1" id="KW-0040">ANK repeat</keyword>
<feature type="repeat" description="ANK" evidence="1">
    <location>
        <begin position="75"/>
        <end position="107"/>
    </location>
</feature>
<dbReference type="PANTHER" id="PTHR24121">
    <property type="entry name" value="NO MECHANORECEPTOR POTENTIAL C, ISOFORM D-RELATED"/>
    <property type="match status" value="1"/>
</dbReference>
<sequence>MASSRELNNLFSNAMKGQWDEVLRIYKKSQEAQKAKITILEDTVLHIAVSSGQTETAIELISISENSILEVENARGNTTLHIAAALGNLVVCTSMIEKNPNLTAIRNHYGETPVFLAALNGKKDTFLYLYSKDKEESLVRRNNGDTILHAAISGLAMCIINSHPDLADAINENVSLMHFAVVLASISSIESYTIALSWMSLRRKHLILKHILQRKQEEEQNLLIILKTTRLA</sequence>
<dbReference type="EMBL" id="JAATIP010000267">
    <property type="protein sequence ID" value="KAF4355302.1"/>
    <property type="molecule type" value="Genomic_DNA"/>
</dbReference>
<dbReference type="PROSITE" id="PS50088">
    <property type="entry name" value="ANK_REPEAT"/>
    <property type="match status" value="1"/>
</dbReference>
<evidence type="ECO:0000313" key="3">
    <source>
        <dbReference type="Proteomes" id="UP000525078"/>
    </source>
</evidence>
<dbReference type="Gene3D" id="1.25.40.20">
    <property type="entry name" value="Ankyrin repeat-containing domain"/>
    <property type="match status" value="1"/>
</dbReference>
<dbReference type="PANTHER" id="PTHR24121:SF15">
    <property type="entry name" value="ANKYRIN REPEAT PROTEIN"/>
    <property type="match status" value="1"/>
</dbReference>
<dbReference type="Proteomes" id="UP000525078">
    <property type="component" value="Unassembled WGS sequence"/>
</dbReference>
<proteinExistence type="predicted"/>
<accession>A0A7J6EAE9</accession>
<organism evidence="2 3">
    <name type="scientific">Cannabis sativa</name>
    <name type="common">Hemp</name>
    <name type="synonym">Marijuana</name>
    <dbReference type="NCBI Taxonomy" id="3483"/>
    <lineage>
        <taxon>Eukaryota</taxon>
        <taxon>Viridiplantae</taxon>
        <taxon>Streptophyta</taxon>
        <taxon>Embryophyta</taxon>
        <taxon>Tracheophyta</taxon>
        <taxon>Spermatophyta</taxon>
        <taxon>Magnoliopsida</taxon>
        <taxon>eudicotyledons</taxon>
        <taxon>Gunneridae</taxon>
        <taxon>Pentapetalae</taxon>
        <taxon>rosids</taxon>
        <taxon>fabids</taxon>
        <taxon>Rosales</taxon>
        <taxon>Cannabaceae</taxon>
        <taxon>Cannabis</taxon>
    </lineage>
</organism>
<dbReference type="Pfam" id="PF12796">
    <property type="entry name" value="Ank_2"/>
    <property type="match status" value="1"/>
</dbReference>
<dbReference type="SUPFAM" id="SSF48403">
    <property type="entry name" value="Ankyrin repeat"/>
    <property type="match status" value="1"/>
</dbReference>
<comment type="caution">
    <text evidence="2">The sequence shown here is derived from an EMBL/GenBank/DDBJ whole genome shotgun (WGS) entry which is preliminary data.</text>
</comment>
<dbReference type="InterPro" id="IPR036770">
    <property type="entry name" value="Ankyrin_rpt-contain_sf"/>
</dbReference>
<reference evidence="2 3" key="1">
    <citation type="journal article" date="2020" name="bioRxiv">
        <title>Sequence and annotation of 42 cannabis genomes reveals extensive copy number variation in cannabinoid synthesis and pathogen resistance genes.</title>
        <authorList>
            <person name="Mckernan K.J."/>
            <person name="Helbert Y."/>
            <person name="Kane L.T."/>
            <person name="Ebling H."/>
            <person name="Zhang L."/>
            <person name="Liu B."/>
            <person name="Eaton Z."/>
            <person name="Mclaughlin S."/>
            <person name="Kingan S."/>
            <person name="Baybayan P."/>
            <person name="Concepcion G."/>
            <person name="Jordan M."/>
            <person name="Riva A."/>
            <person name="Barbazuk W."/>
            <person name="Harkins T."/>
        </authorList>
    </citation>
    <scope>NUCLEOTIDE SEQUENCE [LARGE SCALE GENOMIC DNA]</scope>
    <source>
        <strain evidence="3">cv. Jamaican Lion 4</strain>
        <tissue evidence="2">Leaf</tissue>
    </source>
</reference>